<dbReference type="GO" id="GO:0006094">
    <property type="term" value="P:gluconeogenesis"/>
    <property type="evidence" value="ECO:0007669"/>
    <property type="project" value="TreeGrafter"/>
</dbReference>
<evidence type="ECO:0000256" key="4">
    <source>
        <dbReference type="ARBA" id="ARBA00013061"/>
    </source>
</evidence>
<evidence type="ECO:0000256" key="9">
    <source>
        <dbReference type="ARBA" id="ARBA00022842"/>
    </source>
</evidence>
<name>A0A0J9TLQ8_PLAVI</name>
<dbReference type="InterPro" id="IPR001576">
    <property type="entry name" value="Phosphoglycerate_kinase"/>
</dbReference>
<organism evidence="12 13">
    <name type="scientific">Plasmodium vivax North Korean</name>
    <dbReference type="NCBI Taxonomy" id="1035514"/>
    <lineage>
        <taxon>Eukaryota</taxon>
        <taxon>Sar</taxon>
        <taxon>Alveolata</taxon>
        <taxon>Apicomplexa</taxon>
        <taxon>Aconoidasida</taxon>
        <taxon>Haemosporida</taxon>
        <taxon>Plasmodiidae</taxon>
        <taxon>Plasmodium</taxon>
        <taxon>Plasmodium (Plasmodium)</taxon>
    </lineage>
</organism>
<keyword evidence="5 10" id="KW-0808">Transferase</keyword>
<protein>
    <recommendedName>
        <fullName evidence="4 10">Phosphoglycerate kinase</fullName>
        <ecNumber evidence="4 10">2.7.2.3</ecNumber>
    </recommendedName>
</protein>
<dbReference type="PANTHER" id="PTHR11406:SF23">
    <property type="entry name" value="PHOSPHOGLYCERATE KINASE 1, CHLOROPLASTIC-RELATED"/>
    <property type="match status" value="1"/>
</dbReference>
<dbReference type="PANTHER" id="PTHR11406">
    <property type="entry name" value="PHOSPHOGLYCERATE KINASE"/>
    <property type="match status" value="1"/>
</dbReference>
<accession>A0A0J9TLQ8</accession>
<reference evidence="12 13" key="1">
    <citation type="submission" date="2011-09" db="EMBL/GenBank/DDBJ databases">
        <title>The Genome Sequence of Plasmodium vivax North Korean.</title>
        <authorList>
            <consortium name="The Broad Institute Genome Sequencing Platform"/>
            <consortium name="The Broad Institute Genome Sequencing Center for Infectious Disease"/>
            <person name="Neafsey D."/>
            <person name="Carlton J."/>
            <person name="Barnwell J."/>
            <person name="Collins W."/>
            <person name="Escalante A."/>
            <person name="Mullikin J."/>
            <person name="Saul A."/>
            <person name="Guigo R."/>
            <person name="Camara F."/>
            <person name="Young S.K."/>
            <person name="Zeng Q."/>
            <person name="Gargeya S."/>
            <person name="Fitzgerald M."/>
            <person name="Haas B."/>
            <person name="Abouelleil A."/>
            <person name="Alvarado L."/>
            <person name="Arachchi H.M."/>
            <person name="Berlin A."/>
            <person name="Brown A."/>
            <person name="Chapman S.B."/>
            <person name="Chen Z."/>
            <person name="Dunbar C."/>
            <person name="Freedman E."/>
            <person name="Gearin G."/>
            <person name="Gellesch M."/>
            <person name="Goldberg J."/>
            <person name="Griggs A."/>
            <person name="Gujja S."/>
            <person name="Heiman D."/>
            <person name="Howarth C."/>
            <person name="Larson L."/>
            <person name="Lui A."/>
            <person name="MacDonald P.J.P."/>
            <person name="Montmayeur A."/>
            <person name="Murphy C."/>
            <person name="Neiman D."/>
            <person name="Pearson M."/>
            <person name="Priest M."/>
            <person name="Roberts A."/>
            <person name="Saif S."/>
            <person name="Shea T."/>
            <person name="Shenoy N."/>
            <person name="Sisk P."/>
            <person name="Stolte C."/>
            <person name="Sykes S."/>
            <person name="Wortman J."/>
            <person name="Nusbaum C."/>
            <person name="Birren B."/>
        </authorList>
    </citation>
    <scope>NUCLEOTIDE SEQUENCE [LARGE SCALE GENOMIC DNA]</scope>
    <source>
        <strain evidence="12 13">North Korean</strain>
    </source>
</reference>
<dbReference type="GO" id="GO:0043531">
    <property type="term" value="F:ADP binding"/>
    <property type="evidence" value="ECO:0007669"/>
    <property type="project" value="TreeGrafter"/>
</dbReference>
<keyword evidence="9" id="KW-0460">Magnesium</keyword>
<dbReference type="Gene3D" id="3.40.50.1260">
    <property type="entry name" value="Phosphoglycerate kinase, N-terminal domain"/>
    <property type="match status" value="3"/>
</dbReference>
<evidence type="ECO:0000256" key="5">
    <source>
        <dbReference type="ARBA" id="ARBA00022679"/>
    </source>
</evidence>
<dbReference type="Pfam" id="PF00162">
    <property type="entry name" value="PGK"/>
    <property type="match status" value="2"/>
</dbReference>
<dbReference type="InterPro" id="IPR036043">
    <property type="entry name" value="Phosphoglycerate_kinase_sf"/>
</dbReference>
<dbReference type="GO" id="GO:0006096">
    <property type="term" value="P:glycolytic process"/>
    <property type="evidence" value="ECO:0007669"/>
    <property type="project" value="UniProtKB-UniPathway"/>
</dbReference>
<comment type="pathway">
    <text evidence="10">Carbohydrate degradation; glycolysis; pyruvate from D-glyceraldehyde 3-phosphate: step 2/5.</text>
</comment>
<evidence type="ECO:0000256" key="6">
    <source>
        <dbReference type="ARBA" id="ARBA00022741"/>
    </source>
</evidence>
<dbReference type="InterPro" id="IPR015911">
    <property type="entry name" value="Phosphoglycerate_kinase_CS"/>
</dbReference>
<comment type="subunit">
    <text evidence="11">Monomer.</text>
</comment>
<dbReference type="SUPFAM" id="SSF53748">
    <property type="entry name" value="Phosphoglycerate kinase"/>
    <property type="match status" value="1"/>
</dbReference>
<dbReference type="GO" id="GO:0005524">
    <property type="term" value="F:ATP binding"/>
    <property type="evidence" value="ECO:0007669"/>
    <property type="project" value="UniProtKB-KW"/>
</dbReference>
<dbReference type="EC" id="2.7.2.3" evidence="4 10"/>
<evidence type="ECO:0000256" key="8">
    <source>
        <dbReference type="ARBA" id="ARBA00022840"/>
    </source>
</evidence>
<dbReference type="GO" id="GO:0005829">
    <property type="term" value="C:cytosol"/>
    <property type="evidence" value="ECO:0007669"/>
    <property type="project" value="TreeGrafter"/>
</dbReference>
<evidence type="ECO:0000256" key="7">
    <source>
        <dbReference type="ARBA" id="ARBA00022777"/>
    </source>
</evidence>
<dbReference type="Proteomes" id="UP000053239">
    <property type="component" value="Unassembled WGS sequence"/>
</dbReference>
<keyword evidence="8" id="KW-0067">ATP-binding</keyword>
<evidence type="ECO:0000256" key="1">
    <source>
        <dbReference type="ARBA" id="ARBA00000642"/>
    </source>
</evidence>
<comment type="catalytic activity">
    <reaction evidence="1 10">
        <text>(2R)-3-phosphoglycerate + ATP = (2R)-3-phospho-glyceroyl phosphate + ADP</text>
        <dbReference type="Rhea" id="RHEA:14801"/>
        <dbReference type="ChEBI" id="CHEBI:30616"/>
        <dbReference type="ChEBI" id="CHEBI:57604"/>
        <dbReference type="ChEBI" id="CHEBI:58272"/>
        <dbReference type="ChEBI" id="CHEBI:456216"/>
        <dbReference type="EC" id="2.7.2.3"/>
    </reaction>
</comment>
<dbReference type="InterPro" id="IPR015824">
    <property type="entry name" value="Phosphoglycerate_kinase_N"/>
</dbReference>
<dbReference type="AlphaFoldDB" id="A0A0J9TLQ8"/>
<keyword evidence="7 10" id="KW-0418">Kinase</keyword>
<sequence>MRFNKVRLNDLRLEGKRVLLRLDLNVPIQEGKILNKTRILGSIPTIQYLLEKKCKIIILSHFDRVKNYEEILSGKKSLKLVGDEFKRIFSTKKVEFIESSNFSEIRKRIKSFTSDIYLLENTRYYDVCPKTKEMIKAHASNVGIAGNIEETAIGLLVEKELQALDYVCESREGPKVMILGGSKASDKLKLITEIVHVVDKLIIGGGMSYTFLKALGKPVGLSLVEHEYIEQCQQILENYGEKIILPIDHLVAEKFEDLPGRVVGEEENS</sequence>
<dbReference type="UniPathway" id="UPA00109">
    <property type="reaction ID" value="UER00185"/>
</dbReference>
<evidence type="ECO:0000313" key="12">
    <source>
        <dbReference type="EMBL" id="KMZ96254.1"/>
    </source>
</evidence>
<gene>
    <name evidence="12" type="ORF">PVNG_02392</name>
</gene>
<proteinExistence type="inferred from homology"/>
<evidence type="ECO:0000256" key="3">
    <source>
        <dbReference type="ARBA" id="ARBA00008982"/>
    </source>
</evidence>
<dbReference type="EMBL" id="KQ235637">
    <property type="protein sequence ID" value="KMZ96254.1"/>
    <property type="molecule type" value="Genomic_DNA"/>
</dbReference>
<evidence type="ECO:0000256" key="2">
    <source>
        <dbReference type="ARBA" id="ARBA00001946"/>
    </source>
</evidence>
<comment type="similarity">
    <text evidence="3 10">Belongs to the phosphoglycerate kinase family.</text>
</comment>
<dbReference type="GO" id="GO:0004618">
    <property type="term" value="F:phosphoglycerate kinase activity"/>
    <property type="evidence" value="ECO:0007669"/>
    <property type="project" value="UniProtKB-EC"/>
</dbReference>
<evidence type="ECO:0000256" key="11">
    <source>
        <dbReference type="RuleBase" id="RU000696"/>
    </source>
</evidence>
<keyword evidence="6" id="KW-0547">Nucleotide-binding</keyword>
<evidence type="ECO:0000313" key="13">
    <source>
        <dbReference type="Proteomes" id="UP000053239"/>
    </source>
</evidence>
<evidence type="ECO:0000256" key="10">
    <source>
        <dbReference type="RuleBase" id="RU000532"/>
    </source>
</evidence>
<dbReference type="PRINTS" id="PR00477">
    <property type="entry name" value="PHGLYCKINASE"/>
</dbReference>
<dbReference type="PROSITE" id="PS00111">
    <property type="entry name" value="PGLYCERATE_KINASE"/>
    <property type="match status" value="1"/>
</dbReference>
<comment type="cofactor">
    <cofactor evidence="2">
        <name>Mg(2+)</name>
        <dbReference type="ChEBI" id="CHEBI:18420"/>
    </cofactor>
</comment>